<evidence type="ECO:0000313" key="6">
    <source>
        <dbReference type="EMBL" id="MFC6768697.1"/>
    </source>
</evidence>
<dbReference type="Gene3D" id="1.10.8.60">
    <property type="match status" value="1"/>
</dbReference>
<dbReference type="InterPro" id="IPR049945">
    <property type="entry name" value="AAA_22"/>
</dbReference>
<keyword evidence="2" id="KW-0235">DNA replication</keyword>
<dbReference type="SMART" id="SM00382">
    <property type="entry name" value="AAA"/>
    <property type="match status" value="1"/>
</dbReference>
<dbReference type="GO" id="GO:0006260">
    <property type="term" value="P:DNA replication"/>
    <property type="evidence" value="ECO:0007669"/>
    <property type="project" value="UniProtKB-KW"/>
</dbReference>
<evidence type="ECO:0000256" key="3">
    <source>
        <dbReference type="ARBA" id="ARBA00022741"/>
    </source>
</evidence>
<dbReference type="CDD" id="cd00009">
    <property type="entry name" value="AAA"/>
    <property type="match status" value="1"/>
</dbReference>
<comment type="similarity">
    <text evidence="1">Belongs to the CDC6/cdc18 family.</text>
</comment>
<protein>
    <submittedName>
        <fullName evidence="6">Cdc6/Cdc18 family protein</fullName>
    </submittedName>
</protein>
<keyword evidence="3" id="KW-0547">Nucleotide-binding</keyword>
<evidence type="ECO:0000259" key="5">
    <source>
        <dbReference type="SMART" id="SM00382"/>
    </source>
</evidence>
<dbReference type="Proteomes" id="UP001596383">
    <property type="component" value="Unassembled WGS sequence"/>
</dbReference>
<dbReference type="Gene3D" id="3.40.50.300">
    <property type="entry name" value="P-loop containing nucleotide triphosphate hydrolases"/>
    <property type="match status" value="1"/>
</dbReference>
<evidence type="ECO:0000313" key="7">
    <source>
        <dbReference type="Proteomes" id="UP001596383"/>
    </source>
</evidence>
<sequence>MSKYDDLFAETAPTDSVFADKGALDPLAEPAEVHARDAQERELATILTGVDDGYLPPTVSVYGPPGTGKTLTTRRVCQEFAARHDDVAVEYVNLKECRTLFSAANEILVELTGEKKGAYEGLDGVFTGIWAALADYPEWTVLILDEIDHVQHDTNYDPSEFFYRLLRGEGKLSRGIDLSVWLVSNELLEVDLRLDSRVASAMSDEAVFFPPYGAAELEALLAPRLARAFHGGAVPDEVCAH</sequence>
<dbReference type="EMBL" id="JBHSWV010000609">
    <property type="protein sequence ID" value="MFC6768697.1"/>
    <property type="molecule type" value="Genomic_DNA"/>
</dbReference>
<dbReference type="RefSeq" id="WP_273741441.1">
    <property type="nucleotide sequence ID" value="NZ_JAQIVI010000609.1"/>
</dbReference>
<keyword evidence="7" id="KW-1185">Reference proteome</keyword>
<dbReference type="InterPro" id="IPR003593">
    <property type="entry name" value="AAA+_ATPase"/>
</dbReference>
<name>A0ABD5SUW7_9EURY</name>
<dbReference type="Pfam" id="PF13401">
    <property type="entry name" value="AAA_22"/>
    <property type="match status" value="1"/>
</dbReference>
<evidence type="ECO:0000256" key="2">
    <source>
        <dbReference type="ARBA" id="ARBA00022705"/>
    </source>
</evidence>
<organism evidence="6 7">
    <name type="scientific">Natrinema soli</name>
    <dbReference type="NCBI Taxonomy" id="1930624"/>
    <lineage>
        <taxon>Archaea</taxon>
        <taxon>Methanobacteriati</taxon>
        <taxon>Methanobacteriota</taxon>
        <taxon>Stenosarchaea group</taxon>
        <taxon>Halobacteria</taxon>
        <taxon>Halobacteriales</taxon>
        <taxon>Natrialbaceae</taxon>
        <taxon>Natrinema</taxon>
    </lineage>
</organism>
<feature type="non-terminal residue" evidence="6">
    <location>
        <position position="241"/>
    </location>
</feature>
<evidence type="ECO:0000256" key="4">
    <source>
        <dbReference type="ARBA" id="ARBA00022840"/>
    </source>
</evidence>
<reference evidence="6 7" key="1">
    <citation type="journal article" date="2019" name="Int. J. Syst. Evol. Microbiol.">
        <title>The Global Catalogue of Microorganisms (GCM) 10K type strain sequencing project: providing services to taxonomists for standard genome sequencing and annotation.</title>
        <authorList>
            <consortium name="The Broad Institute Genomics Platform"/>
            <consortium name="The Broad Institute Genome Sequencing Center for Infectious Disease"/>
            <person name="Wu L."/>
            <person name="Ma J."/>
        </authorList>
    </citation>
    <scope>NUCLEOTIDE SEQUENCE [LARGE SCALE GENOMIC DNA]</scope>
    <source>
        <strain evidence="6 7">LMG 29247</strain>
    </source>
</reference>
<dbReference type="InterPro" id="IPR027417">
    <property type="entry name" value="P-loop_NTPase"/>
</dbReference>
<feature type="domain" description="AAA+ ATPase" evidence="5">
    <location>
        <begin position="55"/>
        <end position="213"/>
    </location>
</feature>
<evidence type="ECO:0000256" key="1">
    <source>
        <dbReference type="ARBA" id="ARBA00006184"/>
    </source>
</evidence>
<dbReference type="PANTHER" id="PTHR10763:SF26">
    <property type="entry name" value="CELL DIVISION CONTROL PROTEIN 6 HOMOLOG"/>
    <property type="match status" value="1"/>
</dbReference>
<dbReference type="AlphaFoldDB" id="A0ABD5SUW7"/>
<keyword evidence="4" id="KW-0067">ATP-binding</keyword>
<gene>
    <name evidence="6" type="ORF">ACFQE6_27910</name>
</gene>
<proteinExistence type="inferred from homology"/>
<dbReference type="SUPFAM" id="SSF52540">
    <property type="entry name" value="P-loop containing nucleoside triphosphate hydrolases"/>
    <property type="match status" value="1"/>
</dbReference>
<dbReference type="GO" id="GO:0005524">
    <property type="term" value="F:ATP binding"/>
    <property type="evidence" value="ECO:0007669"/>
    <property type="project" value="UniProtKB-KW"/>
</dbReference>
<accession>A0ABD5SUW7</accession>
<dbReference type="InterPro" id="IPR050311">
    <property type="entry name" value="ORC1/CDC6"/>
</dbReference>
<comment type="caution">
    <text evidence="6">The sequence shown here is derived from an EMBL/GenBank/DDBJ whole genome shotgun (WGS) entry which is preliminary data.</text>
</comment>
<dbReference type="PANTHER" id="PTHR10763">
    <property type="entry name" value="CELL DIVISION CONTROL PROTEIN 6-RELATED"/>
    <property type="match status" value="1"/>
</dbReference>